<dbReference type="Pfam" id="PF04127">
    <property type="entry name" value="DFP"/>
    <property type="match status" value="1"/>
</dbReference>
<feature type="binding site" evidence="3">
    <location>
        <position position="290"/>
    </location>
    <ligand>
        <name>CTP</name>
        <dbReference type="ChEBI" id="CHEBI:37563"/>
    </ligand>
</feature>
<feature type="region of interest" description="Phosphopantothenoylcysteine decarboxylase" evidence="3">
    <location>
        <begin position="1"/>
        <end position="202"/>
    </location>
</feature>
<proteinExistence type="inferred from homology"/>
<keyword evidence="3" id="KW-0479">Metal-binding</keyword>
<feature type="binding site" evidence="3">
    <location>
        <position position="299"/>
    </location>
    <ligand>
        <name>CTP</name>
        <dbReference type="ChEBI" id="CHEBI:37563"/>
    </ligand>
</feature>
<dbReference type="SUPFAM" id="SSF52507">
    <property type="entry name" value="Homo-oligomeric flavin-containing Cys decarboxylases, HFCD"/>
    <property type="match status" value="1"/>
</dbReference>
<keyword evidence="3" id="KW-0511">Multifunctional enzyme</keyword>
<keyword evidence="7" id="KW-1185">Reference proteome</keyword>
<dbReference type="HAMAP" id="MF_02225">
    <property type="entry name" value="CoaBC"/>
    <property type="match status" value="1"/>
</dbReference>
<dbReference type="PANTHER" id="PTHR14359">
    <property type="entry name" value="HOMO-OLIGOMERIC FLAVIN CONTAINING CYS DECARBOXYLASE FAMILY"/>
    <property type="match status" value="1"/>
</dbReference>
<dbReference type="EC" id="6.3.2.5" evidence="3"/>
<evidence type="ECO:0000256" key="1">
    <source>
        <dbReference type="ARBA" id="ARBA00022793"/>
    </source>
</evidence>
<protein>
    <recommendedName>
        <fullName evidence="3">Coenzyme A biosynthesis bifunctional protein CoaBC</fullName>
    </recommendedName>
    <alternativeName>
        <fullName evidence="3">DNA/pantothenate metabolism flavoprotein</fullName>
    </alternativeName>
    <alternativeName>
        <fullName evidence="3">Phosphopantothenoylcysteine synthetase/decarboxylase</fullName>
        <shortName evidence="3">PPCS-PPCDC</shortName>
    </alternativeName>
    <domain>
        <recommendedName>
            <fullName evidence="3">Phosphopantothenoylcysteine decarboxylase</fullName>
            <shortName evidence="3">PPC decarboxylase</shortName>
            <shortName evidence="3">PPC-DC</shortName>
            <ecNumber evidence="3">4.1.1.36</ecNumber>
        </recommendedName>
        <alternativeName>
            <fullName evidence="3">CoaC</fullName>
        </alternativeName>
    </domain>
    <domain>
        <recommendedName>
            <fullName evidence="3">Phosphopantothenate--cysteine ligase</fullName>
            <ecNumber evidence="3">6.3.2.5</ecNumber>
        </recommendedName>
        <alternativeName>
            <fullName evidence="3">CoaB</fullName>
        </alternativeName>
        <alternativeName>
            <fullName evidence="3">Phosphopantothenoylcysteine synthetase</fullName>
            <shortName evidence="3">PPC synthetase</shortName>
            <shortName evidence="3">PPC-S</shortName>
        </alternativeName>
    </domain>
</protein>
<evidence type="ECO:0000313" key="7">
    <source>
        <dbReference type="Proteomes" id="UP001206983"/>
    </source>
</evidence>
<evidence type="ECO:0000313" key="6">
    <source>
        <dbReference type="EMBL" id="MCQ6962128.1"/>
    </source>
</evidence>
<comment type="function">
    <text evidence="3">Catalyzes two sequential steps in the biosynthesis of coenzyme A. In the first step cysteine is conjugated to 4'-phosphopantothenate to form 4-phosphopantothenoylcysteine. In the second step the latter compound is decarboxylated to form 4'-phosphopantotheine.</text>
</comment>
<dbReference type="InterPro" id="IPR036551">
    <property type="entry name" value="Flavin_trans-like"/>
</dbReference>
<dbReference type="EMBL" id="JTEO01000002">
    <property type="protein sequence ID" value="MCQ6962128.1"/>
    <property type="molecule type" value="Genomic_DNA"/>
</dbReference>
<dbReference type="GO" id="GO:0046872">
    <property type="term" value="F:metal ion binding"/>
    <property type="evidence" value="ECO:0007669"/>
    <property type="project" value="UniProtKB-KW"/>
</dbReference>
<feature type="binding site" evidence="3">
    <location>
        <position position="332"/>
    </location>
    <ligand>
        <name>CTP</name>
        <dbReference type="ChEBI" id="CHEBI:37563"/>
    </ligand>
</feature>
<accession>A0AAE3HAD0</accession>
<evidence type="ECO:0000256" key="2">
    <source>
        <dbReference type="ARBA" id="ARBA00023239"/>
    </source>
</evidence>
<comment type="cofactor">
    <cofactor evidence="3">
        <name>FMN</name>
        <dbReference type="ChEBI" id="CHEBI:58210"/>
    </cofactor>
    <text evidence="3">Binds 1 FMN per subunit.</text>
</comment>
<gene>
    <name evidence="3" type="primary">coaBC</name>
    <name evidence="6" type="ORF">PV02_03015</name>
</gene>
<dbReference type="GO" id="GO:0004633">
    <property type="term" value="F:phosphopantothenoylcysteine decarboxylase activity"/>
    <property type="evidence" value="ECO:0007669"/>
    <property type="project" value="UniProtKB-UniRule"/>
</dbReference>
<dbReference type="InterPro" id="IPR007085">
    <property type="entry name" value="DNA/pantothenate-metab_flavo_C"/>
</dbReference>
<dbReference type="AlphaFoldDB" id="A0AAE3HAD0"/>
<dbReference type="EC" id="4.1.1.36" evidence="3"/>
<evidence type="ECO:0000259" key="4">
    <source>
        <dbReference type="Pfam" id="PF02441"/>
    </source>
</evidence>
<dbReference type="NCBIfam" id="TIGR00521">
    <property type="entry name" value="coaBC_dfp"/>
    <property type="match status" value="1"/>
</dbReference>
<keyword evidence="3" id="KW-0285">Flavoprotein</keyword>
<name>A0AAE3HAD0_9EURY</name>
<comment type="caution">
    <text evidence="3">Lacks conserved residue(s) required for the propagation of feature annotation.</text>
</comment>
<dbReference type="Pfam" id="PF02441">
    <property type="entry name" value="Flavoprotein"/>
    <property type="match status" value="1"/>
</dbReference>
<reference evidence="6 7" key="1">
    <citation type="journal article" date="2011" name="Appl. Environ. Microbiol.">
        <title>Methanogenic archaea isolated from Taiwan's Chelungpu fault.</title>
        <authorList>
            <person name="Wu S.Y."/>
            <person name="Lai M.C."/>
        </authorList>
    </citation>
    <scope>NUCLEOTIDE SEQUENCE [LARGE SCALE GENOMIC DNA]</scope>
    <source>
        <strain evidence="6 7">St545Mb</strain>
    </source>
</reference>
<evidence type="ECO:0000259" key="5">
    <source>
        <dbReference type="Pfam" id="PF04127"/>
    </source>
</evidence>
<feature type="region of interest" description="Phosphopantothenate--cysteine ligase" evidence="3">
    <location>
        <begin position="203"/>
        <end position="415"/>
    </location>
</feature>
<keyword evidence="3" id="KW-0460">Magnesium</keyword>
<dbReference type="GO" id="GO:0071513">
    <property type="term" value="C:phosphopantothenoylcysteine decarboxylase complex"/>
    <property type="evidence" value="ECO:0007669"/>
    <property type="project" value="TreeGrafter"/>
</dbReference>
<sequence>MPQIPNRHPTLWIRSSKSGSLEGRTIVLAVTGSIAAVRTVELARELIRRGADVYAVMSEAASWIINPMALHYATGNEVVTAISGKVEHVEFFGKEGRADLLLVAPATANTVGKMATGIDDTPVTTFATTAIGAGKPVMVVPAMHEDMYRHPAVADNLEKLRSWGIAIVGPRMEEGIAKISSNEEIVLETERMLKGHSLRGKKILITSGSTAEAVDPIRILTNRASGKTGAELALEAYRRGAEVTIVHRNRLGMGGIREIFAESAGQMTDAVLEELSEGYDVLISAAAIGDYTLEAAGTKIKSGGSPVISLTPTRKLITEARKAFPEIRIIGFKAETGIDREELFHRALQTLANSGLDMIVANDVSQGGMGTDENSVYLIRPDRKEHGNIRGPKSLIAGALMDEIAMMLSAGDKIK</sequence>
<comment type="similarity">
    <text evidence="3">In the C-terminal section; belongs to the PPC synthetase family.</text>
</comment>
<keyword evidence="2 3" id="KW-0456">Lyase</keyword>
<keyword evidence="3" id="KW-0436">Ligase</keyword>
<dbReference type="GO" id="GO:0015941">
    <property type="term" value="P:pantothenate catabolic process"/>
    <property type="evidence" value="ECO:0007669"/>
    <property type="project" value="InterPro"/>
</dbReference>
<organism evidence="6 7">
    <name type="scientific">Methanolobus chelungpuianus</name>
    <dbReference type="NCBI Taxonomy" id="502115"/>
    <lineage>
        <taxon>Archaea</taxon>
        <taxon>Methanobacteriati</taxon>
        <taxon>Methanobacteriota</taxon>
        <taxon>Stenosarchaea group</taxon>
        <taxon>Methanomicrobia</taxon>
        <taxon>Methanosarcinales</taxon>
        <taxon>Methanosarcinaceae</taxon>
        <taxon>Methanolobus</taxon>
    </lineage>
</organism>
<dbReference type="SUPFAM" id="SSF102645">
    <property type="entry name" value="CoaB-like"/>
    <property type="match status" value="1"/>
</dbReference>
<dbReference type="Proteomes" id="UP001206983">
    <property type="component" value="Unassembled WGS sequence"/>
</dbReference>
<comment type="caution">
    <text evidence="6">The sequence shown here is derived from an EMBL/GenBank/DDBJ whole genome shotgun (WGS) entry which is preliminary data.</text>
</comment>
<dbReference type="Gene3D" id="3.40.50.1950">
    <property type="entry name" value="Flavin prenyltransferase-like"/>
    <property type="match status" value="1"/>
</dbReference>
<keyword evidence="1 3" id="KW-0210">Decarboxylase</keyword>
<comment type="cofactor">
    <cofactor evidence="3">
        <name>Mg(2+)</name>
        <dbReference type="ChEBI" id="CHEBI:18420"/>
    </cofactor>
</comment>
<dbReference type="InterPro" id="IPR035929">
    <property type="entry name" value="CoaB-like_sf"/>
</dbReference>
<dbReference type="RefSeq" id="WP_256621887.1">
    <property type="nucleotide sequence ID" value="NZ_JTEO01000002.1"/>
</dbReference>
<comment type="catalytic activity">
    <reaction evidence="3">
        <text>(R)-4'-phosphopantothenate + L-cysteine + CTP = N-[(R)-4-phosphopantothenoyl]-L-cysteine + CMP + diphosphate + H(+)</text>
        <dbReference type="Rhea" id="RHEA:19397"/>
        <dbReference type="ChEBI" id="CHEBI:10986"/>
        <dbReference type="ChEBI" id="CHEBI:15378"/>
        <dbReference type="ChEBI" id="CHEBI:33019"/>
        <dbReference type="ChEBI" id="CHEBI:35235"/>
        <dbReference type="ChEBI" id="CHEBI:37563"/>
        <dbReference type="ChEBI" id="CHEBI:59458"/>
        <dbReference type="ChEBI" id="CHEBI:60377"/>
        <dbReference type="EC" id="6.3.2.5"/>
    </reaction>
</comment>
<comment type="pathway">
    <text evidence="3">Cofactor biosynthesis; coenzyme A biosynthesis.</text>
</comment>
<dbReference type="InterPro" id="IPR005252">
    <property type="entry name" value="CoaBC"/>
</dbReference>
<keyword evidence="3" id="KW-0288">FMN</keyword>
<dbReference type="InterPro" id="IPR003382">
    <property type="entry name" value="Flavoprotein"/>
</dbReference>
<dbReference type="GO" id="GO:0004632">
    <property type="term" value="F:phosphopantothenate--cysteine ligase activity"/>
    <property type="evidence" value="ECO:0007669"/>
    <property type="project" value="UniProtKB-UniRule"/>
</dbReference>
<feature type="domain" description="DNA/pantothenate metabolism flavoprotein C-terminal" evidence="5">
    <location>
        <begin position="198"/>
        <end position="406"/>
    </location>
</feature>
<feature type="domain" description="Flavoprotein" evidence="4">
    <location>
        <begin position="25"/>
        <end position="186"/>
    </location>
</feature>
<evidence type="ECO:0000256" key="3">
    <source>
        <dbReference type="HAMAP-Rule" id="MF_02225"/>
    </source>
</evidence>
<dbReference type="Gene3D" id="3.40.50.10300">
    <property type="entry name" value="CoaB-like"/>
    <property type="match status" value="1"/>
</dbReference>
<dbReference type="GO" id="GO:0015937">
    <property type="term" value="P:coenzyme A biosynthetic process"/>
    <property type="evidence" value="ECO:0007669"/>
    <property type="project" value="UniProtKB-UniRule"/>
</dbReference>
<comment type="similarity">
    <text evidence="3">In the N-terminal section; belongs to the HFCD (homo-oligomeric flavin containing Cys decarboxylase) superfamily.</text>
</comment>
<dbReference type="GO" id="GO:0010181">
    <property type="term" value="F:FMN binding"/>
    <property type="evidence" value="ECO:0007669"/>
    <property type="project" value="UniProtKB-UniRule"/>
</dbReference>
<comment type="catalytic activity">
    <reaction evidence="3">
        <text>N-[(R)-4-phosphopantothenoyl]-L-cysteine + H(+) = (R)-4'-phosphopantetheine + CO2</text>
        <dbReference type="Rhea" id="RHEA:16793"/>
        <dbReference type="ChEBI" id="CHEBI:15378"/>
        <dbReference type="ChEBI" id="CHEBI:16526"/>
        <dbReference type="ChEBI" id="CHEBI:59458"/>
        <dbReference type="ChEBI" id="CHEBI:61723"/>
        <dbReference type="EC" id="4.1.1.36"/>
    </reaction>
</comment>
<dbReference type="PANTHER" id="PTHR14359:SF6">
    <property type="entry name" value="PHOSPHOPANTOTHENOYLCYSTEINE DECARBOXYLASE"/>
    <property type="match status" value="1"/>
</dbReference>